<gene>
    <name evidence="2" type="ORF">CDEB00056_LOCUS9424</name>
</gene>
<dbReference type="EMBL" id="HBIO01012123">
    <property type="protein sequence ID" value="CAE0464583.1"/>
    <property type="molecule type" value="Transcribed_RNA"/>
</dbReference>
<name>A0A7S3Q3W6_9STRA</name>
<feature type="chain" id="PRO_5031560506" description="Sulfotransferase domain-containing protein" evidence="1">
    <location>
        <begin position="29"/>
        <end position="835"/>
    </location>
</feature>
<organism evidence="2">
    <name type="scientific">Chaetoceros debilis</name>
    <dbReference type="NCBI Taxonomy" id="122233"/>
    <lineage>
        <taxon>Eukaryota</taxon>
        <taxon>Sar</taxon>
        <taxon>Stramenopiles</taxon>
        <taxon>Ochrophyta</taxon>
        <taxon>Bacillariophyta</taxon>
        <taxon>Coscinodiscophyceae</taxon>
        <taxon>Chaetocerotophycidae</taxon>
        <taxon>Chaetocerotales</taxon>
        <taxon>Chaetocerotaceae</taxon>
        <taxon>Chaetoceros</taxon>
    </lineage>
</organism>
<evidence type="ECO:0008006" key="3">
    <source>
        <dbReference type="Google" id="ProtNLM"/>
    </source>
</evidence>
<keyword evidence="1" id="KW-0732">Signal</keyword>
<accession>A0A7S3Q3W6</accession>
<proteinExistence type="predicted"/>
<sequence>MKIRRLPIFLSAATFVYIFDSCCGGVHAQHVHVEEQKVIEENNAKLLSLDLGDERGDSYALPSLRGRRRRNLSIEGTVTATITNSTSNDETIADGIDFKESVGRQIILLAGPHKTASTTMQVIASKLANTKGYTQNGNWKWIDPFSPNIKNFSLRLMRPLTAYHTRKQQTTVEKQTSYRKHAVDAINVYKNRIEKEWNSSNHNLILGGEKVDMIVDDDVTMGDDILDDVLSILPDNYKDVTTVLINYRAPRLDHLISVWKQCSMQVQNCDGRFTHLTFAEFMGDPDAAPLVMRHIDSLQMTKKFLDRGLKVSLLDIGGLANDEKHMYQYLACEIMKEPCNAESGLPLAMIDLSNDNKGTDTEANSGGDSGDGDYAISSLKIRANENKTDWSKVNLDHTKLNAMEQILKRYDCNFRDNILNHEKLTVAHSHLFETNMDECISTASSSETRQYFDREAVMKSLRQIVCGKDECEEAHAAVTWKKEKLAQKSGIRYVPKLTSKSGQQIVLMVGPHKAGSTSMQTIALKLTSNPALLSKKWNWIAPPIGPKSAKSFAVLPVAIRFAGGHKGVHPVMSSKEAIQVFSAEIAKQWHDSSSNTNLIMGSEEIDSLNDAQIGELLSVMPPDYESAMTVVVTYRSPRLAQLVSIWKQITQTREAFHSLSFKDFILDNRFNNIHAMDTMRLVKTFLDRKEGFDVVLIDLAGMKEKGLHMYQVIACDLMGEPCDSNTMDPDKIANKPRIIEDLTKNQGKRSIEGDVGATAEQLREISDVLMAYDCGFQDLLLKMNGNGNKSGRLTVLYDDIFTQNMNRCSDLPEPLDADATVAKLKAILLDLPVVS</sequence>
<reference evidence="2" key="1">
    <citation type="submission" date="2021-01" db="EMBL/GenBank/DDBJ databases">
        <authorList>
            <person name="Corre E."/>
            <person name="Pelletier E."/>
            <person name="Niang G."/>
            <person name="Scheremetjew M."/>
            <person name="Finn R."/>
            <person name="Kale V."/>
            <person name="Holt S."/>
            <person name="Cochrane G."/>
            <person name="Meng A."/>
            <person name="Brown T."/>
            <person name="Cohen L."/>
        </authorList>
    </citation>
    <scope>NUCLEOTIDE SEQUENCE</scope>
    <source>
        <strain evidence="2">MM31A-1</strain>
    </source>
</reference>
<protein>
    <recommendedName>
        <fullName evidence="3">Sulfotransferase domain-containing protein</fullName>
    </recommendedName>
</protein>
<evidence type="ECO:0000256" key="1">
    <source>
        <dbReference type="SAM" id="SignalP"/>
    </source>
</evidence>
<evidence type="ECO:0000313" key="2">
    <source>
        <dbReference type="EMBL" id="CAE0464583.1"/>
    </source>
</evidence>
<dbReference type="AlphaFoldDB" id="A0A7S3Q3W6"/>
<feature type="signal peptide" evidence="1">
    <location>
        <begin position="1"/>
        <end position="28"/>
    </location>
</feature>